<dbReference type="OrthoDB" id="9803065at2"/>
<evidence type="ECO:0000256" key="3">
    <source>
        <dbReference type="ARBA" id="ARBA00022692"/>
    </source>
</evidence>
<name>A0A3L9LUD7_9MICC</name>
<dbReference type="PANTHER" id="PTHR31272">
    <property type="entry name" value="CYTOCHROME C-TYPE BIOGENESIS PROTEIN HI_1454-RELATED"/>
    <property type="match status" value="1"/>
</dbReference>
<proteinExistence type="inferred from homology"/>
<comment type="caution">
    <text evidence="8">The sequence shown here is derived from an EMBL/GenBank/DDBJ whole genome shotgun (WGS) entry which is preliminary data.</text>
</comment>
<dbReference type="RefSeq" id="WP_121846514.1">
    <property type="nucleotide sequence ID" value="NZ_PHOA01000091.1"/>
</dbReference>
<dbReference type="InterPro" id="IPR051790">
    <property type="entry name" value="Cytochrome_c-biogenesis_DsbD"/>
</dbReference>
<dbReference type="Pfam" id="PF02683">
    <property type="entry name" value="DsbD_TM"/>
    <property type="match status" value="1"/>
</dbReference>
<dbReference type="InterPro" id="IPR003834">
    <property type="entry name" value="Cyt_c_assmbl_TM_dom"/>
</dbReference>
<evidence type="ECO:0000256" key="2">
    <source>
        <dbReference type="ARBA" id="ARBA00006143"/>
    </source>
</evidence>
<organism evidence="8 9">
    <name type="scientific">Kocuria tytonicola</name>
    <dbReference type="NCBI Taxonomy" id="2055946"/>
    <lineage>
        <taxon>Bacteria</taxon>
        <taxon>Bacillati</taxon>
        <taxon>Actinomycetota</taxon>
        <taxon>Actinomycetes</taxon>
        <taxon>Micrococcales</taxon>
        <taxon>Micrococcaceae</taxon>
        <taxon>Kocuria</taxon>
    </lineage>
</organism>
<evidence type="ECO:0000256" key="5">
    <source>
        <dbReference type="ARBA" id="ARBA00023136"/>
    </source>
</evidence>
<comment type="subcellular location">
    <subcellularLocation>
        <location evidence="1">Membrane</location>
        <topology evidence="1">Multi-pass membrane protein</topology>
    </subcellularLocation>
</comment>
<protein>
    <submittedName>
        <fullName evidence="8">Cytochrome c biogenesis protein CcdA</fullName>
    </submittedName>
</protein>
<feature type="transmembrane region" description="Helical" evidence="6">
    <location>
        <begin position="174"/>
        <end position="196"/>
    </location>
</feature>
<feature type="transmembrane region" description="Helical" evidence="6">
    <location>
        <begin position="216"/>
        <end position="240"/>
    </location>
</feature>
<accession>A0A3L9LUD7</accession>
<feature type="transmembrane region" description="Helical" evidence="6">
    <location>
        <begin position="133"/>
        <end position="162"/>
    </location>
</feature>
<dbReference type="AlphaFoldDB" id="A0A3L9LUD7"/>
<evidence type="ECO:0000259" key="7">
    <source>
        <dbReference type="Pfam" id="PF02683"/>
    </source>
</evidence>
<feature type="transmembrane region" description="Helical" evidence="6">
    <location>
        <begin position="63"/>
        <end position="92"/>
    </location>
</feature>
<dbReference type="PANTHER" id="PTHR31272:SF4">
    <property type="entry name" value="CYTOCHROME C-TYPE BIOGENESIS PROTEIN HI_1454-RELATED"/>
    <property type="match status" value="1"/>
</dbReference>
<comment type="similarity">
    <text evidence="2">Belongs to the DsbD family.</text>
</comment>
<dbReference type="Proteomes" id="UP000277871">
    <property type="component" value="Unassembled WGS sequence"/>
</dbReference>
<evidence type="ECO:0000313" key="9">
    <source>
        <dbReference type="Proteomes" id="UP000277871"/>
    </source>
</evidence>
<feature type="transmembrane region" description="Helical" evidence="6">
    <location>
        <begin position="15"/>
        <end position="43"/>
    </location>
</feature>
<evidence type="ECO:0000256" key="6">
    <source>
        <dbReference type="SAM" id="Phobius"/>
    </source>
</evidence>
<keyword evidence="4 6" id="KW-1133">Transmembrane helix</keyword>
<gene>
    <name evidence="8" type="ORF">EAE32_03685</name>
</gene>
<keyword evidence="3 6" id="KW-0812">Transmembrane</keyword>
<sequence>MNGNPFAEVILDGSLIAALPVALLAGFVSFASPCVLPLVPGYLGYITGLTGVDLREQRRGRIFWGVLLFVLGFSLVFVLMSVVLAQLGAFAWFLGQQWIMVVLGILVVLMGVVFLGGLSWFQRDRKIERRPPPGLWGAPVLGMTFGLGWAPCIGPTFAAVQALAYVDGVSTGKAVVLTLAYCLGLGIPFVLIALALRRGVGAMSFFRRHRLTLQRVGGAVLVLIGLAMATGVWSALVSWIQSEFVTDWVMPI</sequence>
<evidence type="ECO:0000256" key="4">
    <source>
        <dbReference type="ARBA" id="ARBA00022989"/>
    </source>
</evidence>
<reference evidence="8 9" key="1">
    <citation type="submission" date="2018-10" db="EMBL/GenBank/DDBJ databases">
        <title>Kocuria tytonicola, new bacteria from the preen glands of American barn owls (Tyto furcata).</title>
        <authorList>
            <person name="Braun M.S."/>
            <person name="Wang E."/>
            <person name="Zimmermann S."/>
            <person name="Boutin S."/>
            <person name="Wagner H."/>
            <person name="Wink M."/>
        </authorList>
    </citation>
    <scope>NUCLEOTIDE SEQUENCE [LARGE SCALE GENOMIC DNA]</scope>
    <source>
        <strain evidence="8 9">473</strain>
    </source>
</reference>
<evidence type="ECO:0000256" key="1">
    <source>
        <dbReference type="ARBA" id="ARBA00004141"/>
    </source>
</evidence>
<evidence type="ECO:0000313" key="8">
    <source>
        <dbReference type="EMBL" id="RLY94311.1"/>
    </source>
</evidence>
<feature type="domain" description="Cytochrome C biogenesis protein transmembrane" evidence="7">
    <location>
        <begin position="17"/>
        <end position="198"/>
    </location>
</feature>
<dbReference type="GO" id="GO:0017004">
    <property type="term" value="P:cytochrome complex assembly"/>
    <property type="evidence" value="ECO:0007669"/>
    <property type="project" value="InterPro"/>
</dbReference>
<keyword evidence="9" id="KW-1185">Reference proteome</keyword>
<dbReference type="EMBL" id="RDEX01000001">
    <property type="protein sequence ID" value="RLY94311.1"/>
    <property type="molecule type" value="Genomic_DNA"/>
</dbReference>
<keyword evidence="5 6" id="KW-0472">Membrane</keyword>
<feature type="transmembrane region" description="Helical" evidence="6">
    <location>
        <begin position="98"/>
        <end position="121"/>
    </location>
</feature>
<dbReference type="GO" id="GO:0016020">
    <property type="term" value="C:membrane"/>
    <property type="evidence" value="ECO:0007669"/>
    <property type="project" value="UniProtKB-SubCell"/>
</dbReference>